<dbReference type="SUPFAM" id="SSF81606">
    <property type="entry name" value="PP2C-like"/>
    <property type="match status" value="1"/>
</dbReference>
<reference evidence="1 2" key="2">
    <citation type="submission" date="2015-01" db="EMBL/GenBank/DDBJ databases">
        <authorList>
            <consortium name="NBRP consortium"/>
            <person name="Sawabe T."/>
            <person name="Meirelles P."/>
            <person name="Feng G."/>
            <person name="Sayaka M."/>
            <person name="Hattori M."/>
            <person name="Ohkuma M."/>
        </authorList>
    </citation>
    <scope>NUCLEOTIDE SEQUENCE [LARGE SCALE GENOMIC DNA]</scope>
    <source>
        <strain evidence="2">JCM 19231</strain>
    </source>
</reference>
<keyword evidence="1" id="KW-0808">Transferase</keyword>
<dbReference type="EMBL" id="BBRZ01000113">
    <property type="protein sequence ID" value="GAM58931.1"/>
    <property type="molecule type" value="Genomic_DNA"/>
</dbReference>
<gene>
    <name evidence="1" type="ORF">JCM19231_4148</name>
</gene>
<keyword evidence="1" id="KW-0723">Serine/threonine-protein kinase</keyword>
<dbReference type="Proteomes" id="UP000031671">
    <property type="component" value="Unassembled WGS sequence"/>
</dbReference>
<proteinExistence type="predicted"/>
<sequence length="60" mass="7071">MIIKSNTAHIFHVGDTRIYLMRDGELELLTKDHQRSILPSKLISPEPLAWIQIWMWIINS</sequence>
<reference evidence="1 2" key="1">
    <citation type="submission" date="2015-01" db="EMBL/GenBank/DDBJ databases">
        <title>Vibrio sp. C1 JCM 19231 whole genome shotgun sequence.</title>
        <authorList>
            <person name="Sawabe T."/>
            <person name="Meirelles P."/>
            <person name="Feng G."/>
            <person name="Sayaka M."/>
            <person name="Hattori M."/>
            <person name="Ohkuma M."/>
        </authorList>
    </citation>
    <scope>NUCLEOTIDE SEQUENCE [LARGE SCALE GENOMIC DNA]</scope>
    <source>
        <strain evidence="2">JCM 19231</strain>
    </source>
</reference>
<keyword evidence="1" id="KW-0418">Kinase</keyword>
<comment type="caution">
    <text evidence="1">The sequence shown here is derived from an EMBL/GenBank/DDBJ whole genome shotgun (WGS) entry which is preliminary data.</text>
</comment>
<organism evidence="1 2">
    <name type="scientific">Vibrio ishigakensis</name>
    <dbReference type="NCBI Taxonomy" id="1481914"/>
    <lineage>
        <taxon>Bacteria</taxon>
        <taxon>Pseudomonadati</taxon>
        <taxon>Pseudomonadota</taxon>
        <taxon>Gammaproteobacteria</taxon>
        <taxon>Vibrionales</taxon>
        <taxon>Vibrionaceae</taxon>
        <taxon>Vibrio</taxon>
    </lineage>
</organism>
<dbReference type="Gene3D" id="3.60.40.10">
    <property type="entry name" value="PPM-type phosphatase domain"/>
    <property type="match status" value="1"/>
</dbReference>
<evidence type="ECO:0000313" key="1">
    <source>
        <dbReference type="EMBL" id="GAM58931.1"/>
    </source>
</evidence>
<accession>A0A0B8NYA7</accession>
<keyword evidence="2" id="KW-1185">Reference proteome</keyword>
<dbReference type="GO" id="GO:0004674">
    <property type="term" value="F:protein serine/threonine kinase activity"/>
    <property type="evidence" value="ECO:0007669"/>
    <property type="project" value="UniProtKB-KW"/>
</dbReference>
<dbReference type="InterPro" id="IPR036457">
    <property type="entry name" value="PPM-type-like_dom_sf"/>
</dbReference>
<name>A0A0B8NYA7_9VIBR</name>
<evidence type="ECO:0000313" key="2">
    <source>
        <dbReference type="Proteomes" id="UP000031671"/>
    </source>
</evidence>
<protein>
    <submittedName>
        <fullName evidence="1">Serine/threonine protein kinase</fullName>
    </submittedName>
</protein>
<dbReference type="AlphaFoldDB" id="A0A0B8NYA7"/>